<feature type="compositionally biased region" description="Low complexity" evidence="4">
    <location>
        <begin position="221"/>
        <end position="233"/>
    </location>
</feature>
<dbReference type="RefSeq" id="XP_019507493.1">
    <property type="nucleotide sequence ID" value="XM_019651948.1"/>
</dbReference>
<dbReference type="Pfam" id="PF04201">
    <property type="entry name" value="TPD52"/>
    <property type="match status" value="1"/>
</dbReference>
<sequence length="242" mass="26390">MDSREMELYEDYQSPFDFDEGVNKNYLYLSPSGNSSPPGSPTLQKFGLLRADPVPEAGEDVATTIGATETLSEEEQEELRRELTKVEEEIQTLSQVLAAKEKHLAEIKRKLGINSLQELKQNIAKGWQDVTATPAYKKTSETLSQAGQKASAAFASVGSVITKKLEDVNIRSIQHSISMPAMRNSPTFKSFEEKVENLKASRESKVGGPKPAGGDFGEVLNSTANASTTATEAFPERTQDSA</sequence>
<evidence type="ECO:0000256" key="1">
    <source>
        <dbReference type="ARBA" id="ARBA00005702"/>
    </source>
</evidence>
<evidence type="ECO:0000256" key="2">
    <source>
        <dbReference type="ARBA" id="ARBA00023054"/>
    </source>
</evidence>
<gene>
    <name evidence="6" type="primary">TPD52</name>
</gene>
<evidence type="ECO:0000256" key="4">
    <source>
        <dbReference type="SAM" id="MobiDB-lite"/>
    </source>
</evidence>
<keyword evidence="2 3" id="KW-0175">Coiled coil</keyword>
<dbReference type="GeneID" id="109387826"/>
<comment type="similarity">
    <text evidence="1">Belongs to the TPD52 family.</text>
</comment>
<evidence type="ECO:0000256" key="3">
    <source>
        <dbReference type="SAM" id="Coils"/>
    </source>
</evidence>
<organism evidence="5 6">
    <name type="scientific">Hipposideros armiger</name>
    <name type="common">Great Himalayan leaf-nosed bat</name>
    <dbReference type="NCBI Taxonomy" id="186990"/>
    <lineage>
        <taxon>Eukaryota</taxon>
        <taxon>Metazoa</taxon>
        <taxon>Chordata</taxon>
        <taxon>Craniata</taxon>
        <taxon>Vertebrata</taxon>
        <taxon>Euteleostomi</taxon>
        <taxon>Mammalia</taxon>
        <taxon>Eutheria</taxon>
        <taxon>Laurasiatheria</taxon>
        <taxon>Chiroptera</taxon>
        <taxon>Yinpterochiroptera</taxon>
        <taxon>Rhinolophoidea</taxon>
        <taxon>Hipposideridae</taxon>
        <taxon>Hipposideros</taxon>
    </lineage>
</organism>
<dbReference type="GO" id="GO:0030183">
    <property type="term" value="P:B cell differentiation"/>
    <property type="evidence" value="ECO:0007669"/>
    <property type="project" value="TreeGrafter"/>
</dbReference>
<dbReference type="GO" id="GO:0005737">
    <property type="term" value="C:cytoplasm"/>
    <property type="evidence" value="ECO:0007669"/>
    <property type="project" value="TreeGrafter"/>
</dbReference>
<keyword evidence="5" id="KW-1185">Reference proteome</keyword>
<dbReference type="InterPro" id="IPR007327">
    <property type="entry name" value="TPD52"/>
</dbReference>
<dbReference type="PANTHER" id="PTHR19307">
    <property type="entry name" value="TUMOR PROTEIN D52"/>
    <property type="match status" value="1"/>
</dbReference>
<protein>
    <submittedName>
        <fullName evidence="6">Tumor protein D52 isoform X3</fullName>
    </submittedName>
</protein>
<dbReference type="PANTHER" id="PTHR19307:SF12">
    <property type="entry name" value="TUMOR PROTEIN D52"/>
    <property type="match status" value="1"/>
</dbReference>
<reference evidence="6" key="1">
    <citation type="submission" date="2025-08" db="UniProtKB">
        <authorList>
            <consortium name="RefSeq"/>
        </authorList>
    </citation>
    <scope>IDENTIFICATION</scope>
    <source>
        <tissue evidence="6">Muscle</tissue>
    </source>
</reference>
<feature type="region of interest" description="Disordered" evidence="4">
    <location>
        <begin position="193"/>
        <end position="242"/>
    </location>
</feature>
<dbReference type="Proteomes" id="UP000694851">
    <property type="component" value="Unplaced"/>
</dbReference>
<evidence type="ECO:0000313" key="5">
    <source>
        <dbReference type="Proteomes" id="UP000694851"/>
    </source>
</evidence>
<accession>A0A8B7S4G1</accession>
<dbReference type="OrthoDB" id="10000687at2759"/>
<name>A0A8B7S4G1_HIPAR</name>
<feature type="compositionally biased region" description="Basic and acidic residues" evidence="4">
    <location>
        <begin position="193"/>
        <end position="205"/>
    </location>
</feature>
<dbReference type="AlphaFoldDB" id="A0A8B7S4G1"/>
<feature type="coiled-coil region" evidence="3">
    <location>
        <begin position="69"/>
        <end position="110"/>
    </location>
</feature>
<evidence type="ECO:0000313" key="6">
    <source>
        <dbReference type="RefSeq" id="XP_019507493.1"/>
    </source>
</evidence>
<proteinExistence type="inferred from homology"/>
<dbReference type="CTD" id="7163"/>